<organism evidence="3 4">
    <name type="scientific">Parascedosporium putredinis</name>
    <dbReference type="NCBI Taxonomy" id="1442378"/>
    <lineage>
        <taxon>Eukaryota</taxon>
        <taxon>Fungi</taxon>
        <taxon>Dikarya</taxon>
        <taxon>Ascomycota</taxon>
        <taxon>Pezizomycotina</taxon>
        <taxon>Sordariomycetes</taxon>
        <taxon>Hypocreomycetidae</taxon>
        <taxon>Microascales</taxon>
        <taxon>Microascaceae</taxon>
        <taxon>Parascedosporium</taxon>
    </lineage>
</organism>
<keyword evidence="1" id="KW-0560">Oxidoreductase</keyword>
<dbReference type="Pfam" id="PF14027">
    <property type="entry name" value="Questin_oxidase"/>
    <property type="match status" value="2"/>
</dbReference>
<dbReference type="Proteomes" id="UP000838763">
    <property type="component" value="Unassembled WGS sequence"/>
</dbReference>
<dbReference type="EMBL" id="CALLCH030000001">
    <property type="protein sequence ID" value="CAI4210365.1"/>
    <property type="molecule type" value="Genomic_DNA"/>
</dbReference>
<dbReference type="GO" id="GO:0016491">
    <property type="term" value="F:oxidoreductase activity"/>
    <property type="evidence" value="ECO:0007669"/>
    <property type="project" value="UniProtKB-KW"/>
</dbReference>
<keyword evidence="4" id="KW-1185">Reference proteome</keyword>
<evidence type="ECO:0008006" key="5">
    <source>
        <dbReference type="Google" id="ProtNLM"/>
    </source>
</evidence>
<dbReference type="InterPro" id="IPR025337">
    <property type="entry name" value="Questin_oxidase-like"/>
</dbReference>
<name>A0A9P1M4V9_9PEZI</name>
<evidence type="ECO:0000313" key="3">
    <source>
        <dbReference type="EMBL" id="CAI4210365.1"/>
    </source>
</evidence>
<feature type="region of interest" description="Disordered" evidence="2">
    <location>
        <begin position="64"/>
        <end position="101"/>
    </location>
</feature>
<evidence type="ECO:0000256" key="1">
    <source>
        <dbReference type="ARBA" id="ARBA00023002"/>
    </source>
</evidence>
<accession>A0A9P1M4V9</accession>
<gene>
    <name evidence="3" type="ORF">PPNO1_LOCUS166</name>
</gene>
<evidence type="ECO:0000313" key="4">
    <source>
        <dbReference type="Proteomes" id="UP000838763"/>
    </source>
</evidence>
<protein>
    <recommendedName>
        <fullName evidence="5">HypA</fullName>
    </recommendedName>
</protein>
<dbReference type="OrthoDB" id="10004862at2759"/>
<proteinExistence type="predicted"/>
<reference evidence="3" key="1">
    <citation type="submission" date="2022-11" db="EMBL/GenBank/DDBJ databases">
        <authorList>
            <person name="Scott C."/>
            <person name="Bruce N."/>
        </authorList>
    </citation>
    <scope>NUCLEOTIDE SEQUENCE</scope>
</reference>
<sequence length="482" mass="53870">MTALACQIGRTLRDMLSAAGTVDPSSTSSRHLVTPAVLGSLHVHVVLTGLLRPASESIPVSHINAPSNDQGHRCSPARCPGGEGSSDTRPHLDAQRRSSSTAATAATAFHVHVGAENTGLLKVPQTADVARKVTELLQKDIDTHHCFFNNDGFHNHIVHHMLSLYGTGAAAADIQFAYDQNKTYQRPLSRPHDHIAEHLASWPEALKYMGSPKYYPDLFVYFRGEMDELGWQEALKKHLFAGTERSDDMLQRMFSDPRSVRGRGADPALRRHVAEGEPSNTTRLTRDGIEDSAPFVARVRIAEDELEERTAEMMQAALWLAAAATMHPPNVPRFDFSSCDHHINLAPIFLTINAQPWIPTAQKIRILEWKIRINLINWLAVGAPPQDFYKALDYGPENRSPAMSPEELLPKFFRVDDDGHTIKLVRATLLCREQLRKYADKPWVRIQGDDRWLRLAHLWLMPPWTPREIGGCATPGLIPHGR</sequence>
<dbReference type="PANTHER" id="PTHR35870">
    <property type="entry name" value="PROTEIN, PUTATIVE (AFU_ORTHOLOGUE AFUA_5G03330)-RELATED"/>
    <property type="match status" value="1"/>
</dbReference>
<evidence type="ECO:0000256" key="2">
    <source>
        <dbReference type="SAM" id="MobiDB-lite"/>
    </source>
</evidence>
<dbReference type="AlphaFoldDB" id="A0A9P1M4V9"/>
<comment type="caution">
    <text evidence="3">The sequence shown here is derived from an EMBL/GenBank/DDBJ whole genome shotgun (WGS) entry which is preliminary data.</text>
</comment>
<dbReference type="PANTHER" id="PTHR35870:SF1">
    <property type="entry name" value="PROTEIN, PUTATIVE (AFU_ORTHOLOGUE AFUA_5G03330)-RELATED"/>
    <property type="match status" value="1"/>
</dbReference>
<feature type="compositionally biased region" description="Basic and acidic residues" evidence="2">
    <location>
        <begin position="86"/>
        <end position="96"/>
    </location>
</feature>